<comment type="caution">
    <text evidence="1">The sequence shown here is derived from an EMBL/GenBank/DDBJ whole genome shotgun (WGS) entry which is preliminary data.</text>
</comment>
<name>A0AAV6T0X6_SOLSE</name>
<dbReference type="Proteomes" id="UP000693946">
    <property type="component" value="Linkage Group LG10"/>
</dbReference>
<accession>A0AAV6T0X6</accession>
<dbReference type="EMBL" id="JAGKHQ010000002">
    <property type="protein sequence ID" value="KAG7522980.1"/>
    <property type="molecule type" value="Genomic_DNA"/>
</dbReference>
<gene>
    <name evidence="1" type="ORF">JOB18_035252</name>
</gene>
<evidence type="ECO:0000313" key="2">
    <source>
        <dbReference type="Proteomes" id="UP000693946"/>
    </source>
</evidence>
<organism evidence="1 2">
    <name type="scientific">Solea senegalensis</name>
    <name type="common">Senegalese sole</name>
    <dbReference type="NCBI Taxonomy" id="28829"/>
    <lineage>
        <taxon>Eukaryota</taxon>
        <taxon>Metazoa</taxon>
        <taxon>Chordata</taxon>
        <taxon>Craniata</taxon>
        <taxon>Vertebrata</taxon>
        <taxon>Euteleostomi</taxon>
        <taxon>Actinopterygii</taxon>
        <taxon>Neopterygii</taxon>
        <taxon>Teleostei</taxon>
        <taxon>Neoteleostei</taxon>
        <taxon>Acanthomorphata</taxon>
        <taxon>Carangaria</taxon>
        <taxon>Pleuronectiformes</taxon>
        <taxon>Pleuronectoidei</taxon>
        <taxon>Soleidae</taxon>
        <taxon>Solea</taxon>
    </lineage>
</organism>
<keyword evidence="2" id="KW-1185">Reference proteome</keyword>
<sequence>MTREQNKKAYLQMKLDSQQTRLRRVVLFRFVKECAHSPIKSSGEDSKHWHTLFEANVDPRQSEPLLEHPEPVNILQLAALTSIQFVKSALSSCRYESS</sequence>
<protein>
    <submittedName>
        <fullName evidence="1">Uncharacterized protein</fullName>
    </submittedName>
</protein>
<proteinExistence type="predicted"/>
<reference evidence="1 2" key="1">
    <citation type="journal article" date="2021" name="Sci. Rep.">
        <title>Chromosome anchoring in Senegalese sole (Solea senegalensis) reveals sex-associated markers and genome rearrangements in flatfish.</title>
        <authorList>
            <person name="Guerrero-Cozar I."/>
            <person name="Gomez-Garrido J."/>
            <person name="Berbel C."/>
            <person name="Martinez-Blanch J.F."/>
            <person name="Alioto T."/>
            <person name="Claros M.G."/>
            <person name="Gagnaire P.A."/>
            <person name="Manchado M."/>
        </authorList>
    </citation>
    <scope>NUCLEOTIDE SEQUENCE [LARGE SCALE GENOMIC DNA]</scope>
    <source>
        <strain evidence="1">Sse05_10M</strain>
    </source>
</reference>
<evidence type="ECO:0000313" key="1">
    <source>
        <dbReference type="EMBL" id="KAG7522980.1"/>
    </source>
</evidence>
<dbReference type="AlphaFoldDB" id="A0AAV6T0X6"/>